<feature type="chain" id="PRO_5032556488" evidence="1">
    <location>
        <begin position="23"/>
        <end position="309"/>
    </location>
</feature>
<feature type="signal peptide" evidence="1">
    <location>
        <begin position="1"/>
        <end position="22"/>
    </location>
</feature>
<proteinExistence type="predicted"/>
<sequence length="309" mass="31760">MPIRSAAGRAAVLALLATTLLADPAAAAPAGFAFLETPAGARLSALGGAGATLARGAEAAFWNPAGLDDVRGVQFTASHFELWRNLRHEDVAIAGRMFGGAVSASLRALYSEAIEQRDEVGNLIGSFGAHDLEFALGYATRVAPGVTAGVSGQIVRERIAELAAQTWAVSLGAAWDVARWPGMRVALGAHNLGPSAAYTIDGAKGEPVALPAAVQGGVSYALPAGRGLDLRAAAESRFTRGRPGVGVLAAELSGFGAAALRLGVRVNDDAANVSLGAGWALPALRLDYAWVPSRLDLEDTHRIALHAQF</sequence>
<dbReference type="NCBIfam" id="NF033709">
    <property type="entry name" value="PorV_fam"/>
    <property type="match status" value="1"/>
</dbReference>
<accession>A0A832MLI7</accession>
<evidence type="ECO:0000256" key="1">
    <source>
        <dbReference type="SAM" id="SignalP"/>
    </source>
</evidence>
<evidence type="ECO:0000313" key="2">
    <source>
        <dbReference type="EMBL" id="HGZ43725.1"/>
    </source>
</evidence>
<organism evidence="2">
    <name type="scientific">Eiseniibacteriota bacterium</name>
    <dbReference type="NCBI Taxonomy" id="2212470"/>
    <lineage>
        <taxon>Bacteria</taxon>
        <taxon>Candidatus Eiseniibacteriota</taxon>
    </lineage>
</organism>
<keyword evidence="1" id="KW-0732">Signal</keyword>
<protein>
    <submittedName>
        <fullName evidence="2">PorV/PorQ family protein</fullName>
    </submittedName>
</protein>
<dbReference type="Gene3D" id="2.40.160.60">
    <property type="entry name" value="Outer membrane protein transport protein (OMPP1/FadL/TodX)"/>
    <property type="match status" value="1"/>
</dbReference>
<dbReference type="AlphaFoldDB" id="A0A832MLI7"/>
<gene>
    <name evidence="2" type="ORF">ENR23_09935</name>
</gene>
<comment type="caution">
    <text evidence="2">The sequence shown here is derived from an EMBL/GenBank/DDBJ whole genome shotgun (WGS) entry which is preliminary data.</text>
</comment>
<reference evidence="2" key="1">
    <citation type="journal article" date="2020" name="mSystems">
        <title>Genome- and Community-Level Interaction Insights into Carbon Utilization and Element Cycling Functions of Hydrothermarchaeota in Hydrothermal Sediment.</title>
        <authorList>
            <person name="Zhou Z."/>
            <person name="Liu Y."/>
            <person name="Xu W."/>
            <person name="Pan J."/>
            <person name="Luo Z.H."/>
            <person name="Li M."/>
        </authorList>
    </citation>
    <scope>NUCLEOTIDE SEQUENCE [LARGE SCALE GENOMIC DNA]</scope>
    <source>
        <strain evidence="2">SpSt-381</strain>
    </source>
</reference>
<name>A0A832MLI7_UNCEI</name>
<dbReference type="EMBL" id="DSQF01000020">
    <property type="protein sequence ID" value="HGZ43725.1"/>
    <property type="molecule type" value="Genomic_DNA"/>
</dbReference>